<proteinExistence type="predicted"/>
<accession>A0A4R3LMX5</accession>
<dbReference type="RefSeq" id="WP_123522015.1">
    <property type="nucleotide sequence ID" value="NZ_JBHLWF010000031.1"/>
</dbReference>
<dbReference type="InterPro" id="IPR052966">
    <property type="entry name" value="Beta-lactamase_Reg"/>
</dbReference>
<feature type="transmembrane region" description="Helical" evidence="1">
    <location>
        <begin position="73"/>
        <end position="91"/>
    </location>
</feature>
<feature type="transmembrane region" description="Helical" evidence="1">
    <location>
        <begin position="142"/>
        <end position="160"/>
    </location>
</feature>
<feature type="transmembrane region" description="Helical" evidence="1">
    <location>
        <begin position="48"/>
        <end position="66"/>
    </location>
</feature>
<gene>
    <name evidence="2" type="ORF">EDC25_10654</name>
</gene>
<dbReference type="PANTHER" id="PTHR38684">
    <property type="entry name" value="PROTEIN AMPE"/>
    <property type="match status" value="1"/>
</dbReference>
<dbReference type="Proteomes" id="UP000294599">
    <property type="component" value="Unassembled WGS sequence"/>
</dbReference>
<keyword evidence="3" id="KW-1185">Reference proteome</keyword>
<dbReference type="PANTHER" id="PTHR38684:SF1">
    <property type="entry name" value="PROTEIN AMPE"/>
    <property type="match status" value="1"/>
</dbReference>
<feature type="transmembrane region" description="Helical" evidence="1">
    <location>
        <begin position="268"/>
        <end position="289"/>
    </location>
</feature>
<dbReference type="GO" id="GO:0005886">
    <property type="term" value="C:plasma membrane"/>
    <property type="evidence" value="ECO:0007669"/>
    <property type="project" value="TreeGrafter"/>
</dbReference>
<keyword evidence="1" id="KW-1133">Transmembrane helix</keyword>
<name>A0A4R3LMX5_9GAMM</name>
<evidence type="ECO:0000256" key="1">
    <source>
        <dbReference type="SAM" id="Phobius"/>
    </source>
</evidence>
<dbReference type="AlphaFoldDB" id="A0A4R3LMX5"/>
<sequence length="290" mass="31334">MTYVLVTILLVQVLSHFVPDLARLRRFDWFASWATWLSGRIDGESWRNGYTVLALIALPLLLIGVLQALLAQPLYGLPGFLFAVAVLFYSWGPRDLDRDVEAAASADVIDRPQVVRGVFGQGAPTSASAAAGLVGRAAQRRWFGPMLWFVILGPVGALLYRLADLGAHEGGDILSLEQQSVAARLQAILDWPVAALIALGTAISTDFDTVLHAWRRRLALTGGPFVFDAQLVPVVVAAGVKADLEDEGVADDLGYTDADIVLRDALNVVWRVLIVWMAILALVALVSLLA</sequence>
<keyword evidence="1" id="KW-0812">Transmembrane</keyword>
<evidence type="ECO:0000313" key="3">
    <source>
        <dbReference type="Proteomes" id="UP000294599"/>
    </source>
</evidence>
<dbReference type="GO" id="GO:0046677">
    <property type="term" value="P:response to antibiotic"/>
    <property type="evidence" value="ECO:0007669"/>
    <property type="project" value="TreeGrafter"/>
</dbReference>
<evidence type="ECO:0000313" key="2">
    <source>
        <dbReference type="EMBL" id="TCS99216.1"/>
    </source>
</evidence>
<dbReference type="OrthoDB" id="9811967at2"/>
<dbReference type="EMBL" id="SMAF01000006">
    <property type="protein sequence ID" value="TCS99216.1"/>
    <property type="molecule type" value="Genomic_DNA"/>
</dbReference>
<organism evidence="2 3">
    <name type="scientific">Pseudofulvimonas gallinarii</name>
    <dbReference type="NCBI Taxonomy" id="634155"/>
    <lineage>
        <taxon>Bacteria</taxon>
        <taxon>Pseudomonadati</taxon>
        <taxon>Pseudomonadota</taxon>
        <taxon>Gammaproteobacteria</taxon>
        <taxon>Lysobacterales</taxon>
        <taxon>Rhodanobacteraceae</taxon>
        <taxon>Pseudofulvimonas</taxon>
    </lineage>
</organism>
<protein>
    <submittedName>
        <fullName evidence="2">AmpE protein</fullName>
    </submittedName>
</protein>
<keyword evidence="1" id="KW-0472">Membrane</keyword>
<comment type="caution">
    <text evidence="2">The sequence shown here is derived from an EMBL/GenBank/DDBJ whole genome shotgun (WGS) entry which is preliminary data.</text>
</comment>
<reference evidence="2 3" key="1">
    <citation type="submission" date="2019-03" db="EMBL/GenBank/DDBJ databases">
        <title>Genomic Encyclopedia of Type Strains, Phase IV (KMG-IV): sequencing the most valuable type-strain genomes for metagenomic binning, comparative biology and taxonomic classification.</title>
        <authorList>
            <person name="Goeker M."/>
        </authorList>
    </citation>
    <scope>NUCLEOTIDE SEQUENCE [LARGE SCALE GENOMIC DNA]</scope>
    <source>
        <strain evidence="2 3">DSM 21944</strain>
    </source>
</reference>